<sequence>MEDDRISDSGGSAGHRQRIAILFLLRKNSLKSSTRFRLHSEFM</sequence>
<organism evidence="1 2">
    <name type="scientific">Blautia obeum ATCC 29174</name>
    <dbReference type="NCBI Taxonomy" id="411459"/>
    <lineage>
        <taxon>Bacteria</taxon>
        <taxon>Bacillati</taxon>
        <taxon>Bacillota</taxon>
        <taxon>Clostridia</taxon>
        <taxon>Lachnospirales</taxon>
        <taxon>Lachnospiraceae</taxon>
        <taxon>Blautia</taxon>
    </lineage>
</organism>
<protein>
    <submittedName>
        <fullName evidence="1">Uncharacterized protein</fullName>
    </submittedName>
</protein>
<evidence type="ECO:0000313" key="1">
    <source>
        <dbReference type="EMBL" id="EDM88695.1"/>
    </source>
</evidence>
<proteinExistence type="predicted"/>
<accession>A5ZP99</accession>
<name>A5ZP99_9FIRM</name>
<dbReference type="AlphaFoldDB" id="A5ZP99"/>
<evidence type="ECO:0000313" key="2">
    <source>
        <dbReference type="Proteomes" id="UP000006002"/>
    </source>
</evidence>
<reference evidence="1 2" key="2">
    <citation type="submission" date="2007-04" db="EMBL/GenBank/DDBJ databases">
        <title>Draft genome sequence of Ruminococcus obeum (ATCC 29174).</title>
        <authorList>
            <person name="Sudarsanam P."/>
            <person name="Ley R."/>
            <person name="Guruge J."/>
            <person name="Turnbaugh P.J."/>
            <person name="Mahowald M."/>
            <person name="Liep D."/>
            <person name="Gordon J."/>
        </authorList>
    </citation>
    <scope>NUCLEOTIDE SEQUENCE [LARGE SCALE GENOMIC DNA]</scope>
    <source>
        <strain evidence="1 2">ATCC 29174</strain>
    </source>
</reference>
<comment type="caution">
    <text evidence="1">The sequence shown here is derived from an EMBL/GenBank/DDBJ whole genome shotgun (WGS) entry which is preliminary data.</text>
</comment>
<dbReference type="Proteomes" id="UP000006002">
    <property type="component" value="Unassembled WGS sequence"/>
</dbReference>
<reference evidence="1 2" key="1">
    <citation type="submission" date="2007-03" db="EMBL/GenBank/DDBJ databases">
        <authorList>
            <person name="Fulton L."/>
            <person name="Clifton S."/>
            <person name="Fulton B."/>
            <person name="Xu J."/>
            <person name="Minx P."/>
            <person name="Pepin K.H."/>
            <person name="Johnson M."/>
            <person name="Thiruvilangam P."/>
            <person name="Bhonagiri V."/>
            <person name="Nash W.E."/>
            <person name="Mardis E.R."/>
            <person name="Wilson R.K."/>
        </authorList>
    </citation>
    <scope>NUCLEOTIDE SEQUENCE [LARGE SCALE GENOMIC DNA]</scope>
    <source>
        <strain evidence="1 2">ATCC 29174</strain>
    </source>
</reference>
<dbReference type="EMBL" id="AAVO02000002">
    <property type="protein sequence ID" value="EDM88695.1"/>
    <property type="molecule type" value="Genomic_DNA"/>
</dbReference>
<gene>
    <name evidence="1" type="ORF">RUMOBE_00816</name>
</gene>
<dbReference type="HOGENOM" id="CLU_3230400_0_0_9"/>